<reference evidence="1" key="2">
    <citation type="submission" date="2020-07" db="EMBL/GenBank/DDBJ databases">
        <authorList>
            <person name="Vera ALvarez R."/>
            <person name="Arias-Moreno D.M."/>
            <person name="Jimenez-Jacinto V."/>
            <person name="Jimenez-Bremont J.F."/>
            <person name="Swaminathan K."/>
            <person name="Moose S.P."/>
            <person name="Guerrero-Gonzalez M.L."/>
            <person name="Marino-Ramirez L."/>
            <person name="Landsman D."/>
            <person name="Rodriguez-Kessler M."/>
            <person name="Delgado-Sanchez P."/>
        </authorList>
    </citation>
    <scope>NUCLEOTIDE SEQUENCE</scope>
    <source>
        <tissue evidence="1">Cladode</tissue>
    </source>
</reference>
<dbReference type="EMBL" id="GISG01002873">
    <property type="protein sequence ID" value="MBA4614576.1"/>
    <property type="molecule type" value="Transcribed_RNA"/>
</dbReference>
<proteinExistence type="predicted"/>
<reference evidence="1" key="1">
    <citation type="journal article" date="2013" name="J. Plant Res.">
        <title>Effect of fungi and light on seed germination of three Opuntia species from semiarid lands of central Mexico.</title>
        <authorList>
            <person name="Delgado-Sanchez P."/>
            <person name="Jimenez-Bremont J.F."/>
            <person name="Guerrero-Gonzalez Mde L."/>
            <person name="Flores J."/>
        </authorList>
    </citation>
    <scope>NUCLEOTIDE SEQUENCE</scope>
    <source>
        <tissue evidence="1">Cladode</tissue>
    </source>
</reference>
<protein>
    <submittedName>
        <fullName evidence="1">Uncharacterized protein</fullName>
    </submittedName>
</protein>
<name>A0A7C8YBV2_OPUST</name>
<evidence type="ECO:0000313" key="1">
    <source>
        <dbReference type="EMBL" id="MBA4614576.1"/>
    </source>
</evidence>
<sequence>MTIQDFLKTLKTAKRPFPSPSGPASTPFSSSFSNGARETLFTTLNKSAPAENPTLSSFLSSLSSHKLHSFLSDPNVRTSDCFLAFNFLLRNQSELSFKPDLHAHLTLVCRLIKSRQFSDAEGLLNNVAFHRNYRFADILSCRVHVILSHWKLRNKRLHHEWPTFTYFCASKERACETVLHRYAFCLACCIH</sequence>
<accession>A0A7C8YBV2</accession>
<organism evidence="1">
    <name type="scientific">Opuntia streptacantha</name>
    <name type="common">Prickly pear cactus</name>
    <name type="synonym">Opuntia cardona</name>
    <dbReference type="NCBI Taxonomy" id="393608"/>
    <lineage>
        <taxon>Eukaryota</taxon>
        <taxon>Viridiplantae</taxon>
        <taxon>Streptophyta</taxon>
        <taxon>Embryophyta</taxon>
        <taxon>Tracheophyta</taxon>
        <taxon>Spermatophyta</taxon>
        <taxon>Magnoliopsida</taxon>
        <taxon>eudicotyledons</taxon>
        <taxon>Gunneridae</taxon>
        <taxon>Pentapetalae</taxon>
        <taxon>Caryophyllales</taxon>
        <taxon>Cactineae</taxon>
        <taxon>Cactaceae</taxon>
        <taxon>Opuntioideae</taxon>
        <taxon>Opuntia</taxon>
    </lineage>
</organism>
<dbReference type="AlphaFoldDB" id="A0A7C8YBV2"/>